<dbReference type="SUPFAM" id="SSF52540">
    <property type="entry name" value="P-loop containing nucleoside triphosphate hydrolases"/>
    <property type="match status" value="1"/>
</dbReference>
<dbReference type="PANTHER" id="PTHR11702:SF31">
    <property type="entry name" value="MITOCHONDRIAL RIBOSOME-ASSOCIATED GTPASE 2"/>
    <property type="match status" value="1"/>
</dbReference>
<evidence type="ECO:0000256" key="4">
    <source>
        <dbReference type="ARBA" id="ARBA00023134"/>
    </source>
</evidence>
<dbReference type="CDD" id="cd01898">
    <property type="entry name" value="Obg"/>
    <property type="match status" value="1"/>
</dbReference>
<dbReference type="PANTHER" id="PTHR11702">
    <property type="entry name" value="DEVELOPMENTALLY REGULATED GTP-BINDING PROTEIN-RELATED"/>
    <property type="match status" value="1"/>
</dbReference>
<evidence type="ECO:0000259" key="5">
    <source>
        <dbReference type="PROSITE" id="PS51710"/>
    </source>
</evidence>
<dbReference type="InterPro" id="IPR027417">
    <property type="entry name" value="P-loop_NTPase"/>
</dbReference>
<dbReference type="InterPro" id="IPR006169">
    <property type="entry name" value="GTP1_OBG_dom"/>
</dbReference>
<dbReference type="FunFam" id="2.70.210.12:FF:000001">
    <property type="entry name" value="GTPase Obg"/>
    <property type="match status" value="1"/>
</dbReference>
<protein>
    <submittedName>
        <fullName evidence="7">EOG090X0ACU</fullName>
    </submittedName>
</protein>
<sequence length="388" mass="41783">MTLLRRVFRVSYLGFSRAFNTGSLLWKNEPASLNVPRPLPIRKEKSLKTKVRPIVDYRQIKVHGGSGGDGCVSLASVSKNPMAGPDGGDGGNGGHVIFKATTNKTSLDHIPSIVTADDGEKGGHQDCNGRGAKHLSVEVPVGTMFRSSDGLIVADLDQEGALFVAARGGAGGRGNHYFASDTNQAPEVAEYGASGEQISYTVELRTIADVGLIGLPNAGKSTFLRAISRARPKVAPYPFTTLQPHVGIVKYSDYEQVAVADIPGLIAGAHRNRGLGIAFLRHVERCVCLLYVIDASQPEPCQQLDVLRNELGQYNADLLARPSGVVANKMDAPQSKLNVTELERYANHLQLPVFNVSALNGDGLLPVLHYIRRLYDETKAARVERAPE</sequence>
<evidence type="ECO:0000256" key="3">
    <source>
        <dbReference type="ARBA" id="ARBA00022741"/>
    </source>
</evidence>
<evidence type="ECO:0000259" key="6">
    <source>
        <dbReference type="PROSITE" id="PS51883"/>
    </source>
</evidence>
<dbReference type="InterPro" id="IPR036726">
    <property type="entry name" value="GTP1_OBG_dom_sf"/>
</dbReference>
<dbReference type="Gene3D" id="3.40.50.300">
    <property type="entry name" value="P-loop containing nucleotide triphosphate hydrolases"/>
    <property type="match status" value="1"/>
</dbReference>
<name>A0A4Y7NIV9_9CRUS</name>
<dbReference type="InterPro" id="IPR031167">
    <property type="entry name" value="G_OBG"/>
</dbReference>
<keyword evidence="3" id="KW-0547">Nucleotide-binding</keyword>
<organism evidence="7">
    <name type="scientific">Moina brachiata</name>
    <dbReference type="NCBI Taxonomy" id="675436"/>
    <lineage>
        <taxon>Eukaryota</taxon>
        <taxon>Metazoa</taxon>
        <taxon>Ecdysozoa</taxon>
        <taxon>Arthropoda</taxon>
        <taxon>Crustacea</taxon>
        <taxon>Branchiopoda</taxon>
        <taxon>Diplostraca</taxon>
        <taxon>Cladocera</taxon>
        <taxon>Anomopoda</taxon>
        <taxon>Moinidae</taxon>
        <taxon>Moina</taxon>
    </lineage>
</organism>
<dbReference type="Gene3D" id="2.70.210.12">
    <property type="entry name" value="GTP1/OBG domain"/>
    <property type="match status" value="1"/>
</dbReference>
<dbReference type="Pfam" id="PF01926">
    <property type="entry name" value="MMR_HSR1"/>
    <property type="match status" value="1"/>
</dbReference>
<feature type="domain" description="OBG-type G" evidence="5">
    <location>
        <begin position="208"/>
        <end position="376"/>
    </location>
</feature>
<keyword evidence="4" id="KW-0342">GTP-binding</keyword>
<dbReference type="PROSITE" id="PS51710">
    <property type="entry name" value="G_OBG"/>
    <property type="match status" value="1"/>
</dbReference>
<evidence type="ECO:0000256" key="1">
    <source>
        <dbReference type="ARBA" id="ARBA00007699"/>
    </source>
</evidence>
<dbReference type="PIRSF" id="PIRSF002401">
    <property type="entry name" value="GTP_bd_Obg/CgtA"/>
    <property type="match status" value="1"/>
</dbReference>
<comment type="similarity">
    <text evidence="1">Belongs to the TRAFAC class OBG-HflX-like GTPase superfamily. OBG GTPase family.</text>
</comment>
<evidence type="ECO:0000256" key="2">
    <source>
        <dbReference type="ARBA" id="ARBA00022517"/>
    </source>
</evidence>
<dbReference type="GO" id="GO:0042254">
    <property type="term" value="P:ribosome biogenesis"/>
    <property type="evidence" value="ECO:0007669"/>
    <property type="project" value="UniProtKB-UniRule"/>
</dbReference>
<dbReference type="InterPro" id="IPR045086">
    <property type="entry name" value="OBG_GTPase"/>
</dbReference>
<dbReference type="EMBL" id="LR023540">
    <property type="protein sequence ID" value="SVE93159.1"/>
    <property type="molecule type" value="mRNA"/>
</dbReference>
<dbReference type="GO" id="GO:0005525">
    <property type="term" value="F:GTP binding"/>
    <property type="evidence" value="ECO:0007669"/>
    <property type="project" value="UniProtKB-KW"/>
</dbReference>
<proteinExistence type="evidence at transcript level"/>
<dbReference type="InterPro" id="IPR006073">
    <property type="entry name" value="GTP-bd"/>
</dbReference>
<dbReference type="GO" id="GO:0003924">
    <property type="term" value="F:GTPase activity"/>
    <property type="evidence" value="ECO:0007669"/>
    <property type="project" value="InterPro"/>
</dbReference>
<dbReference type="PROSITE" id="PS51883">
    <property type="entry name" value="OBG"/>
    <property type="match status" value="1"/>
</dbReference>
<gene>
    <name evidence="7" type="primary">EOG090X0ACU</name>
</gene>
<dbReference type="AlphaFoldDB" id="A0A4Y7NIV9"/>
<dbReference type="NCBIfam" id="TIGR02729">
    <property type="entry name" value="Obg_CgtA"/>
    <property type="match status" value="1"/>
</dbReference>
<dbReference type="Pfam" id="PF01018">
    <property type="entry name" value="GTP1_OBG"/>
    <property type="match status" value="1"/>
</dbReference>
<dbReference type="GO" id="GO:0000287">
    <property type="term" value="F:magnesium ion binding"/>
    <property type="evidence" value="ECO:0007669"/>
    <property type="project" value="InterPro"/>
</dbReference>
<reference evidence="7" key="1">
    <citation type="submission" date="2018-08" db="EMBL/GenBank/DDBJ databases">
        <authorList>
            <person name="Cornetti L."/>
        </authorList>
    </citation>
    <scope>NUCLEOTIDE SEQUENCE</scope>
    <source>
        <strain evidence="7">DE-FRO-2-1</strain>
    </source>
</reference>
<evidence type="ECO:0000313" key="7">
    <source>
        <dbReference type="EMBL" id="SVE93159.1"/>
    </source>
</evidence>
<keyword evidence="2" id="KW-0690">Ribosome biogenesis</keyword>
<feature type="domain" description="Obg" evidence="6">
    <location>
        <begin position="52"/>
        <end position="207"/>
    </location>
</feature>
<dbReference type="HAMAP" id="MF_01454">
    <property type="entry name" value="GTPase_Obg"/>
    <property type="match status" value="1"/>
</dbReference>
<dbReference type="InterPro" id="IPR014100">
    <property type="entry name" value="GTP-bd_Obg/CgtA"/>
</dbReference>
<dbReference type="GO" id="GO:0005739">
    <property type="term" value="C:mitochondrion"/>
    <property type="evidence" value="ECO:0007669"/>
    <property type="project" value="TreeGrafter"/>
</dbReference>
<accession>A0A4Y7NIV9</accession>
<dbReference type="SUPFAM" id="SSF82051">
    <property type="entry name" value="Obg GTP-binding protein N-terminal domain"/>
    <property type="match status" value="1"/>
</dbReference>
<dbReference type="PRINTS" id="PR00326">
    <property type="entry name" value="GTP1OBG"/>
</dbReference>
<dbReference type="NCBIfam" id="NF008956">
    <property type="entry name" value="PRK12299.1"/>
    <property type="match status" value="1"/>
</dbReference>